<dbReference type="InterPro" id="IPR029055">
    <property type="entry name" value="Ntn_hydrolases_N"/>
</dbReference>
<name>A0A427YGH6_9TREE</name>
<gene>
    <name evidence="3" type="ORF">EHS25_001593</name>
</gene>
<organism evidence="3 4">
    <name type="scientific">Saitozyma podzolica</name>
    <dbReference type="NCBI Taxonomy" id="1890683"/>
    <lineage>
        <taxon>Eukaryota</taxon>
        <taxon>Fungi</taxon>
        <taxon>Dikarya</taxon>
        <taxon>Basidiomycota</taxon>
        <taxon>Agaricomycotina</taxon>
        <taxon>Tremellomycetes</taxon>
        <taxon>Tremellales</taxon>
        <taxon>Trimorphomycetaceae</taxon>
        <taxon>Saitozyma</taxon>
    </lineage>
</organism>
<dbReference type="SUPFAM" id="SSF56235">
    <property type="entry name" value="N-terminal nucleophile aminohydrolases (Ntn hydrolases)"/>
    <property type="match status" value="1"/>
</dbReference>
<feature type="region of interest" description="Disordered" evidence="2">
    <location>
        <begin position="73"/>
        <end position="92"/>
    </location>
</feature>
<dbReference type="GO" id="GO:0005886">
    <property type="term" value="C:plasma membrane"/>
    <property type="evidence" value="ECO:0007669"/>
    <property type="project" value="TreeGrafter"/>
</dbReference>
<evidence type="ECO:0000256" key="2">
    <source>
        <dbReference type="SAM" id="MobiDB-lite"/>
    </source>
</evidence>
<reference evidence="3 4" key="1">
    <citation type="submission" date="2018-11" db="EMBL/GenBank/DDBJ databases">
        <title>Genome sequence of Saitozyma podzolica DSM 27192.</title>
        <authorList>
            <person name="Aliyu H."/>
            <person name="Gorte O."/>
            <person name="Ochsenreither K."/>
        </authorList>
    </citation>
    <scope>NUCLEOTIDE SEQUENCE [LARGE SCALE GENOMIC DNA]</scope>
    <source>
        <strain evidence="3 4">DSM 27192</strain>
    </source>
</reference>
<dbReference type="Proteomes" id="UP000279259">
    <property type="component" value="Unassembled WGS sequence"/>
</dbReference>
<dbReference type="GO" id="GO:0006751">
    <property type="term" value="P:glutathione catabolic process"/>
    <property type="evidence" value="ECO:0007669"/>
    <property type="project" value="InterPro"/>
</dbReference>
<dbReference type="OrthoDB" id="1081007at2759"/>
<feature type="compositionally biased region" description="Basic and acidic residues" evidence="2">
    <location>
        <begin position="50"/>
        <end position="64"/>
    </location>
</feature>
<accession>A0A427YGH6</accession>
<dbReference type="PANTHER" id="PTHR11686:SF9">
    <property type="entry name" value="RE13973P"/>
    <property type="match status" value="1"/>
</dbReference>
<dbReference type="GO" id="GO:0000324">
    <property type="term" value="C:fungal-type vacuole"/>
    <property type="evidence" value="ECO:0007669"/>
    <property type="project" value="TreeGrafter"/>
</dbReference>
<feature type="region of interest" description="Disordered" evidence="2">
    <location>
        <begin position="1"/>
        <end position="64"/>
    </location>
</feature>
<dbReference type="PRINTS" id="PR01210">
    <property type="entry name" value="GGTRANSPTASE"/>
</dbReference>
<dbReference type="GO" id="GO:0036374">
    <property type="term" value="F:glutathione hydrolase activity"/>
    <property type="evidence" value="ECO:0007669"/>
    <property type="project" value="InterPro"/>
</dbReference>
<evidence type="ECO:0000313" key="3">
    <source>
        <dbReference type="EMBL" id="RSH90259.1"/>
    </source>
</evidence>
<evidence type="ECO:0000256" key="1">
    <source>
        <dbReference type="PIRSR" id="PIRSR600101-2"/>
    </source>
</evidence>
<dbReference type="InterPro" id="IPR000101">
    <property type="entry name" value="GGT_peptidase"/>
</dbReference>
<evidence type="ECO:0008006" key="5">
    <source>
        <dbReference type="Google" id="ProtNLM"/>
    </source>
</evidence>
<keyword evidence="4" id="KW-1185">Reference proteome</keyword>
<dbReference type="EMBL" id="RSCD01000011">
    <property type="protein sequence ID" value="RSH90259.1"/>
    <property type="molecule type" value="Genomic_DNA"/>
</dbReference>
<comment type="caution">
    <text evidence="3">The sequence shown here is derived from an EMBL/GenBank/DDBJ whole genome shotgun (WGS) entry which is preliminary data.</text>
</comment>
<dbReference type="STRING" id="1890683.A0A427YGH6"/>
<dbReference type="AlphaFoldDB" id="A0A427YGH6"/>
<evidence type="ECO:0000313" key="4">
    <source>
        <dbReference type="Proteomes" id="UP000279259"/>
    </source>
</evidence>
<feature type="binding site" evidence="1">
    <location>
        <position position="200"/>
    </location>
    <ligand>
        <name>L-glutamate</name>
        <dbReference type="ChEBI" id="CHEBI:29985"/>
    </ligand>
</feature>
<protein>
    <recommendedName>
        <fullName evidence="5">Gamma-glutamyltransferase</fullName>
    </recommendedName>
</protein>
<sequence>MSSSHEEETPLLPAPNGHDTSTSSRTRPRWAFWRGRRQRSDNLQVTDPAAKTEKEKKVYSGRDVFGDSPHRCGGRCGDHSGGGPTHGGKGDEPMVPPVYTLPPPTGLPRNPAYLFNGTTAAVASEDITCSHLGLSILREKNGTAVDAAITTTLCIGLLNAFSSGIGGGGFMLVRVPETEADAEAGREAGAGAGVVAIDFRETSPAGSEKEMYGANRAGRYAAQVGGLAIGVPGELRGLEAAHKLYGKLPWEEVVMPVAELARGWHVSRELARRLRIFGQFMLADPTWSEVYAPQGYLAVEGDWIKRVNYGKTLERIAKEGPGAFYEGEIAENLVHAVKRKGGILSLDDVSGFEPRFAKQLPRPPAAFAWV</sequence>
<dbReference type="PANTHER" id="PTHR11686">
    <property type="entry name" value="GAMMA GLUTAMYL TRANSPEPTIDASE"/>
    <property type="match status" value="1"/>
</dbReference>
<dbReference type="Pfam" id="PF01019">
    <property type="entry name" value="G_glu_transpept"/>
    <property type="match status" value="1"/>
</dbReference>
<proteinExistence type="predicted"/>